<comment type="caution">
    <text evidence="1">The sequence shown here is derived from an EMBL/GenBank/DDBJ whole genome shotgun (WGS) entry which is preliminary data.</text>
</comment>
<accession>A0A812L9W8</accession>
<proteinExistence type="predicted"/>
<keyword evidence="2" id="KW-1185">Reference proteome</keyword>
<organism evidence="1 2">
    <name type="scientific">Symbiodinium natans</name>
    <dbReference type="NCBI Taxonomy" id="878477"/>
    <lineage>
        <taxon>Eukaryota</taxon>
        <taxon>Sar</taxon>
        <taxon>Alveolata</taxon>
        <taxon>Dinophyceae</taxon>
        <taxon>Suessiales</taxon>
        <taxon>Symbiodiniaceae</taxon>
        <taxon>Symbiodinium</taxon>
    </lineage>
</organism>
<name>A0A812L9W8_9DINO</name>
<feature type="non-terminal residue" evidence="1">
    <location>
        <position position="56"/>
    </location>
</feature>
<sequence>FETTYKTWSAAKREYCCAHFQMGCKVMNFNCAVDLSDWQDKWSEKKKSWCCKTQGK</sequence>
<dbReference type="EMBL" id="CAJNDS010000969">
    <property type="protein sequence ID" value="CAE7242370.1"/>
    <property type="molecule type" value="Genomic_DNA"/>
</dbReference>
<dbReference type="Proteomes" id="UP000604046">
    <property type="component" value="Unassembled WGS sequence"/>
</dbReference>
<feature type="non-terminal residue" evidence="1">
    <location>
        <position position="1"/>
    </location>
</feature>
<evidence type="ECO:0000313" key="1">
    <source>
        <dbReference type="EMBL" id="CAE7242370.1"/>
    </source>
</evidence>
<reference evidence="1" key="1">
    <citation type="submission" date="2021-02" db="EMBL/GenBank/DDBJ databases">
        <authorList>
            <person name="Dougan E. K."/>
            <person name="Rhodes N."/>
            <person name="Thang M."/>
            <person name="Chan C."/>
        </authorList>
    </citation>
    <scope>NUCLEOTIDE SEQUENCE</scope>
</reference>
<protein>
    <submittedName>
        <fullName evidence="1">Uncharacterized protein</fullName>
    </submittedName>
</protein>
<gene>
    <name evidence="1" type="ORF">SNAT2548_LOCUS11115</name>
</gene>
<dbReference type="AlphaFoldDB" id="A0A812L9W8"/>
<evidence type="ECO:0000313" key="2">
    <source>
        <dbReference type="Proteomes" id="UP000604046"/>
    </source>
</evidence>